<comment type="caution">
    <text evidence="1">The sequence shown here is derived from an EMBL/GenBank/DDBJ whole genome shotgun (WGS) entry which is preliminary data.</text>
</comment>
<gene>
    <name evidence="1" type="ORF">DBZ45_19765</name>
</gene>
<name>A0A328HF29_ARTGO</name>
<accession>A0A328HF29</accession>
<reference evidence="1 2" key="1">
    <citation type="submission" date="2018-04" db="EMBL/GenBank/DDBJ databases">
        <title>Bacteria isolated from cave deposits of Manipur.</title>
        <authorList>
            <person name="Sahoo D."/>
            <person name="Sarangthem I."/>
            <person name="Nandeibam J."/>
        </authorList>
    </citation>
    <scope>NUCLEOTIDE SEQUENCE [LARGE SCALE GENOMIC DNA]</scope>
    <source>
        <strain evidence="2">mrc11</strain>
    </source>
</reference>
<dbReference type="EMBL" id="QLNP01000102">
    <property type="protein sequence ID" value="RAM35613.1"/>
    <property type="molecule type" value="Genomic_DNA"/>
</dbReference>
<dbReference type="RefSeq" id="WP_111905530.1">
    <property type="nucleotide sequence ID" value="NZ_QLNP01000102.1"/>
</dbReference>
<evidence type="ECO:0000313" key="1">
    <source>
        <dbReference type="EMBL" id="RAM35613.1"/>
    </source>
</evidence>
<dbReference type="Proteomes" id="UP000249166">
    <property type="component" value="Unassembled WGS sequence"/>
</dbReference>
<dbReference type="AlphaFoldDB" id="A0A328HF29"/>
<sequence length="153" mass="17760">MGLLGGPLAFAGAANAAPSYDHGRNDKNCSVTAYTPKKADYGNRDKDYGKSVKVEFKFKIHCDKRTMVYFDHKMFQGHGRGEDVLKRDHGWVWVHGDKYFNDKAKVHADRGDKDVKVSHTVKIQFKDKDRYNHWTWKSDSDRAYARIDLDRKY</sequence>
<evidence type="ECO:0000313" key="2">
    <source>
        <dbReference type="Proteomes" id="UP000249166"/>
    </source>
</evidence>
<protein>
    <submittedName>
        <fullName evidence="1">Uncharacterized protein</fullName>
    </submittedName>
</protein>
<dbReference type="OrthoDB" id="4940190at2"/>
<organism evidence="1 2">
    <name type="scientific">Arthrobacter globiformis</name>
    <dbReference type="NCBI Taxonomy" id="1665"/>
    <lineage>
        <taxon>Bacteria</taxon>
        <taxon>Bacillati</taxon>
        <taxon>Actinomycetota</taxon>
        <taxon>Actinomycetes</taxon>
        <taxon>Micrococcales</taxon>
        <taxon>Micrococcaceae</taxon>
        <taxon>Arthrobacter</taxon>
    </lineage>
</organism>
<proteinExistence type="predicted"/>